<reference evidence="3" key="2">
    <citation type="submission" date="2014-09" db="EMBL/GenBank/DDBJ databases">
        <authorList>
            <consortium name="NBRP consortium"/>
            <person name="Sawabe T."/>
            <person name="Meirelles P."/>
            <person name="Nakanishi M."/>
            <person name="Sayaka M."/>
            <person name="Hattori M."/>
            <person name="Ohkuma M."/>
        </authorList>
    </citation>
    <scope>NUCLEOTIDE SEQUENCE [LARGE SCALE GENOMIC DNA]</scope>
    <source>
        <strain evidence="3">JCM 19239</strain>
    </source>
</reference>
<dbReference type="InterPro" id="IPR051446">
    <property type="entry name" value="HTH_trans_reg/aminotransferase"/>
</dbReference>
<dbReference type="EMBL" id="BBMS01000019">
    <property type="protein sequence ID" value="GAL26567.1"/>
    <property type="molecule type" value="Genomic_DNA"/>
</dbReference>
<dbReference type="Proteomes" id="UP000029223">
    <property type="component" value="Unassembled WGS sequence"/>
</dbReference>
<feature type="domain" description="Aminotransferase class I/classII large" evidence="1">
    <location>
        <begin position="2"/>
        <end position="135"/>
    </location>
</feature>
<dbReference type="PANTHER" id="PTHR46577">
    <property type="entry name" value="HTH-TYPE TRANSCRIPTIONAL REGULATORY PROTEIN GABR"/>
    <property type="match status" value="1"/>
</dbReference>
<dbReference type="InterPro" id="IPR015421">
    <property type="entry name" value="PyrdxlP-dep_Trfase_major"/>
</dbReference>
<protein>
    <submittedName>
        <fullName evidence="2">Predicted transcriptional regulator of pyridoxine metabolism</fullName>
    </submittedName>
</protein>
<name>A0ABQ0JCR9_9VIBR</name>
<sequence length="143" mass="16433">MQLIEWAQTNQSWIIEDDYDSEFQFDSRPFRSMQGLAAESGNADKMIYIGSMSKVMFNSLRIGYMVVPPHMVKMCLEIKDALSGDTPALVQAALADFISEGALVRHIRKMRRLYEQKYRQVRQSIQASFGSDWHVVCKGRVCM</sequence>
<dbReference type="Pfam" id="PF00155">
    <property type="entry name" value="Aminotran_1_2"/>
    <property type="match status" value="1"/>
</dbReference>
<dbReference type="InterPro" id="IPR015424">
    <property type="entry name" value="PyrdxlP-dep_Trfase"/>
</dbReference>
<evidence type="ECO:0000313" key="3">
    <source>
        <dbReference type="Proteomes" id="UP000029223"/>
    </source>
</evidence>
<accession>A0ABQ0JCR9</accession>
<dbReference type="SUPFAM" id="SSF53383">
    <property type="entry name" value="PLP-dependent transferases"/>
    <property type="match status" value="1"/>
</dbReference>
<dbReference type="Gene3D" id="3.40.640.10">
    <property type="entry name" value="Type I PLP-dependent aspartate aminotransferase-like (Major domain)"/>
    <property type="match status" value="1"/>
</dbReference>
<organism evidence="2 3">
    <name type="scientific">Vibrio variabilis</name>
    <dbReference type="NCBI Taxonomy" id="990271"/>
    <lineage>
        <taxon>Bacteria</taxon>
        <taxon>Pseudomonadati</taxon>
        <taxon>Pseudomonadota</taxon>
        <taxon>Gammaproteobacteria</taxon>
        <taxon>Vibrionales</taxon>
        <taxon>Vibrionaceae</taxon>
        <taxon>Vibrio</taxon>
    </lineage>
</organism>
<evidence type="ECO:0000259" key="1">
    <source>
        <dbReference type="Pfam" id="PF00155"/>
    </source>
</evidence>
<reference evidence="3" key="1">
    <citation type="submission" date="2014-09" db="EMBL/GenBank/DDBJ databases">
        <title>Vibrio variabilis JCM 19239. (C206) whole genome shotgun sequence.</title>
        <authorList>
            <person name="Sawabe T."/>
            <person name="Meirelles P."/>
            <person name="Nakanishi M."/>
            <person name="Sayaka M."/>
            <person name="Hattori M."/>
            <person name="Ohkuma M."/>
        </authorList>
    </citation>
    <scope>NUCLEOTIDE SEQUENCE [LARGE SCALE GENOMIC DNA]</scope>
    <source>
        <strain evidence="3">JCM 19239</strain>
    </source>
</reference>
<keyword evidence="3" id="KW-1185">Reference proteome</keyword>
<proteinExistence type="predicted"/>
<gene>
    <name evidence="2" type="ORF">JCM19239_5402</name>
</gene>
<dbReference type="InterPro" id="IPR004839">
    <property type="entry name" value="Aminotransferase_I/II_large"/>
</dbReference>
<evidence type="ECO:0000313" key="2">
    <source>
        <dbReference type="EMBL" id="GAL26567.1"/>
    </source>
</evidence>
<dbReference type="PANTHER" id="PTHR46577:SF1">
    <property type="entry name" value="HTH-TYPE TRANSCRIPTIONAL REGULATORY PROTEIN GABR"/>
    <property type="match status" value="1"/>
</dbReference>
<comment type="caution">
    <text evidence="2">The sequence shown here is derived from an EMBL/GenBank/DDBJ whole genome shotgun (WGS) entry which is preliminary data.</text>
</comment>